<evidence type="ECO:0000313" key="3">
    <source>
        <dbReference type="Proteomes" id="UP001177023"/>
    </source>
</evidence>
<keyword evidence="3" id="KW-1185">Reference proteome</keyword>
<feature type="compositionally biased region" description="Polar residues" evidence="1">
    <location>
        <begin position="392"/>
        <end position="402"/>
    </location>
</feature>
<feature type="compositionally biased region" description="Acidic residues" evidence="1">
    <location>
        <begin position="321"/>
        <end position="331"/>
    </location>
</feature>
<accession>A0AA36G503</accession>
<organism evidence="2 3">
    <name type="scientific">Mesorhabditis spiculigera</name>
    <dbReference type="NCBI Taxonomy" id="96644"/>
    <lineage>
        <taxon>Eukaryota</taxon>
        <taxon>Metazoa</taxon>
        <taxon>Ecdysozoa</taxon>
        <taxon>Nematoda</taxon>
        <taxon>Chromadorea</taxon>
        <taxon>Rhabditida</taxon>
        <taxon>Rhabditina</taxon>
        <taxon>Rhabditomorpha</taxon>
        <taxon>Rhabditoidea</taxon>
        <taxon>Rhabditidae</taxon>
        <taxon>Mesorhabditinae</taxon>
        <taxon>Mesorhabditis</taxon>
    </lineage>
</organism>
<evidence type="ECO:0000313" key="2">
    <source>
        <dbReference type="EMBL" id="CAJ0579664.1"/>
    </source>
</evidence>
<dbReference type="Proteomes" id="UP001177023">
    <property type="component" value="Unassembled WGS sequence"/>
</dbReference>
<protein>
    <submittedName>
        <fullName evidence="2">Uncharacterized protein</fullName>
    </submittedName>
</protein>
<sequence length="460" mass="51680">MPRSETTSPEDSGGFCCCLGSSRVKDEDHPVTFIKSEPIMTQPNGTAVAGPLDGEVSGIRTKTAEQTVDGFDDVSLETRPQPIVHQKVEPQTLATQETFNINDLNMDAMCTEEDDENGEHIVEDAPDIGNDVVEEVDEADLHKIHHIPQLARADTHSTGERSDEELTFKQMIAEDYYERTKKKLLKSMENETAEEENDSQKSYLNLDPANPEKDTGSVIVHNTDEKPSTSSSASESPREEPEPIIVHEKSYDDDLKKLEEREKLKESLMNEIETLDLEEVTGEVDRRWDEKLEHSERESKRAEEQFKEVIPQLSARSGSETDVESESEEEVMVDKHSSPSPPKIHPGSHMYSKMSESEDEESDEEEEPREILVPPPRKQHLEKRPESREDNQPNQNGNIRPDSSSEKENATITEEHVTRVSVKSNGHSTVVDSIGGHDAVRVALGSETQVTDDEFSEKLI</sequence>
<dbReference type="AlphaFoldDB" id="A0AA36G503"/>
<reference evidence="2" key="1">
    <citation type="submission" date="2023-06" db="EMBL/GenBank/DDBJ databases">
        <authorList>
            <person name="Delattre M."/>
        </authorList>
    </citation>
    <scope>NUCLEOTIDE SEQUENCE</scope>
    <source>
        <strain evidence="2">AF72</strain>
    </source>
</reference>
<dbReference type="EMBL" id="CATQJA010002657">
    <property type="protein sequence ID" value="CAJ0579664.1"/>
    <property type="molecule type" value="Genomic_DNA"/>
</dbReference>
<feature type="compositionally biased region" description="Basic and acidic residues" evidence="1">
    <location>
        <begin position="283"/>
        <end position="307"/>
    </location>
</feature>
<comment type="caution">
    <text evidence="2">The sequence shown here is derived from an EMBL/GenBank/DDBJ whole genome shotgun (WGS) entry which is preliminary data.</text>
</comment>
<feature type="non-terminal residue" evidence="2">
    <location>
        <position position="460"/>
    </location>
</feature>
<feature type="region of interest" description="Disordered" evidence="1">
    <location>
        <begin position="280"/>
        <end position="432"/>
    </location>
</feature>
<feature type="compositionally biased region" description="Acidic residues" evidence="1">
    <location>
        <begin position="357"/>
        <end position="368"/>
    </location>
</feature>
<feature type="compositionally biased region" description="Polar residues" evidence="1">
    <location>
        <begin position="421"/>
        <end position="431"/>
    </location>
</feature>
<proteinExistence type="predicted"/>
<name>A0AA36G503_9BILA</name>
<evidence type="ECO:0000256" key="1">
    <source>
        <dbReference type="SAM" id="MobiDB-lite"/>
    </source>
</evidence>
<feature type="compositionally biased region" description="Basic and acidic residues" evidence="1">
    <location>
        <begin position="236"/>
        <end position="253"/>
    </location>
</feature>
<feature type="compositionally biased region" description="Basic and acidic residues" evidence="1">
    <location>
        <begin position="382"/>
        <end position="391"/>
    </location>
</feature>
<gene>
    <name evidence="2" type="ORF">MSPICULIGERA_LOCUS17873</name>
</gene>
<feature type="compositionally biased region" description="Basic and acidic residues" evidence="1">
    <location>
        <begin position="403"/>
        <end position="418"/>
    </location>
</feature>
<feature type="region of interest" description="Disordered" evidence="1">
    <location>
        <begin position="188"/>
        <end position="253"/>
    </location>
</feature>